<name>A0A8H6SDA0_9AGAR</name>
<evidence type="ECO:0000313" key="2">
    <source>
        <dbReference type="Proteomes" id="UP000636479"/>
    </source>
</evidence>
<dbReference type="AlphaFoldDB" id="A0A8H6SDA0"/>
<gene>
    <name evidence="1" type="ORF">MIND_00913700</name>
</gene>
<sequence>MHFSVALLIIARRHSLFDHHDRLPLEALGSNLCCPFHFLPYAISTLKFQRRLRACAVKWGCLVDARSGRSAICYPALSAVVRCWVFSACAQLCSVQGISHDVPQRRHRPT</sequence>
<dbReference type="RefSeq" id="XP_037217186.1">
    <property type="nucleotide sequence ID" value="XM_037365774.1"/>
</dbReference>
<protein>
    <submittedName>
        <fullName evidence="1">Uncharacterized protein</fullName>
    </submittedName>
</protein>
<evidence type="ECO:0000313" key="1">
    <source>
        <dbReference type="EMBL" id="KAF7296827.1"/>
    </source>
</evidence>
<accession>A0A8H6SDA0</accession>
<organism evidence="1 2">
    <name type="scientific">Mycena indigotica</name>
    <dbReference type="NCBI Taxonomy" id="2126181"/>
    <lineage>
        <taxon>Eukaryota</taxon>
        <taxon>Fungi</taxon>
        <taxon>Dikarya</taxon>
        <taxon>Basidiomycota</taxon>
        <taxon>Agaricomycotina</taxon>
        <taxon>Agaricomycetes</taxon>
        <taxon>Agaricomycetidae</taxon>
        <taxon>Agaricales</taxon>
        <taxon>Marasmiineae</taxon>
        <taxon>Mycenaceae</taxon>
        <taxon>Mycena</taxon>
    </lineage>
</organism>
<keyword evidence="2" id="KW-1185">Reference proteome</keyword>
<reference evidence="1" key="1">
    <citation type="submission" date="2020-05" db="EMBL/GenBank/DDBJ databases">
        <title>Mycena genomes resolve the evolution of fungal bioluminescence.</title>
        <authorList>
            <person name="Tsai I.J."/>
        </authorList>
    </citation>
    <scope>NUCLEOTIDE SEQUENCE</scope>
    <source>
        <strain evidence="1">171206Taipei</strain>
    </source>
</reference>
<dbReference type="EMBL" id="JACAZF010000008">
    <property type="protein sequence ID" value="KAF7296827.1"/>
    <property type="molecule type" value="Genomic_DNA"/>
</dbReference>
<dbReference type="Proteomes" id="UP000636479">
    <property type="component" value="Unassembled WGS sequence"/>
</dbReference>
<comment type="caution">
    <text evidence="1">The sequence shown here is derived from an EMBL/GenBank/DDBJ whole genome shotgun (WGS) entry which is preliminary data.</text>
</comment>
<proteinExistence type="predicted"/>
<dbReference type="GeneID" id="59348290"/>